<dbReference type="PATRIC" id="fig|1127483.3.peg.494"/>
<evidence type="ECO:0000256" key="10">
    <source>
        <dbReference type="ARBA" id="ARBA00023077"/>
    </source>
</evidence>
<keyword evidence="6 14" id="KW-0812">Transmembrane</keyword>
<comment type="caution">
    <text evidence="19">The sequence shown here is derived from an EMBL/GenBank/DDBJ whole genome shotgun (WGS) entry which is preliminary data.</text>
</comment>
<evidence type="ECO:0000256" key="6">
    <source>
        <dbReference type="ARBA" id="ARBA00022692"/>
    </source>
</evidence>
<evidence type="ECO:0000256" key="13">
    <source>
        <dbReference type="ARBA" id="ARBA00023237"/>
    </source>
</evidence>
<dbReference type="GO" id="GO:0009279">
    <property type="term" value="C:cell outer membrane"/>
    <property type="evidence" value="ECO:0007669"/>
    <property type="project" value="UniProtKB-SubCell"/>
</dbReference>
<keyword evidence="7 16" id="KW-0732">Signal</keyword>
<accession>H1RYX2</accession>
<evidence type="ECO:0000313" key="20">
    <source>
        <dbReference type="Proteomes" id="UP000005808"/>
    </source>
</evidence>
<name>H1RYX2_9BURK</name>
<evidence type="ECO:0000256" key="9">
    <source>
        <dbReference type="ARBA" id="ARBA00023065"/>
    </source>
</evidence>
<sequence length="841" mass="91739">MKQARHWKQRAAALPAAALTTLTTAALAQAGAPATHDASVTLPTATVTAKAPGSLTAPNLQQQQQALDQTAGSVGFVDAASYSDTYASNLRDVLKDAPGVYVQERYGQELRLSIRGSGVARGYHARGLEILQDGIPTNFADGSGDYYQIDPLGLSAAEIYKGGNGLAYGSTTLGGAINFTTPTALTADAPNQVRVDGGSFGTARASGQVSRQIGAFDLLANLSVNHSDGFRAHERGQYEQFNANFGYRFSPAVETRFYVGAYIVDQQLPGALSLTDALNNPKKAAPAALSGDQARNTRTERLANVTSVRLDSGQLDFSTWVIHKSLYHPIFQVIDQDYWTYGFAPRYTGTQTIGGLRNQFIAGARFFGGNNDARQYVNNAGNRGAQTLNAAQDAYNYEAYLEDRLYVTPTVALMAGAKAYRNVRRYQDYGGLPANPTAKSDSATYSGVNPKFGVLWEPVPAVQAFADITRSADVPDFSDLSQTMATTTRFVPLSAQRGWTLELGTRGKRERFSWDVTAYRSLVRDQLLQFTTNPNIPAATFNANRTTLQGVELGVSGDLLQNLFGSGDKLTLSQLWNYSDFRFDNDPQYRNNRIAGVPEHVLRTTVAYSRAAGLRVAGTIDWVPGGAYVDYANTLRTPGYMLFGLQASYEFQRGVTVFLDARNLGNKRYVSDFSTVADARTANTAVFYLLIRRQLVRRHPFLAHRLGEGYDAALHHPAQHDLADRSAVLATDVYQRFVLEQVVAALGKGRPGLSLHAVLAHEGHAFLLLVEGIDLDLVHRRNDVVEADDVHQPVGVEVADADRAHLARPQGILHRAPRPMHITERLVDEIEVQIVQLQTAQ</sequence>
<evidence type="ECO:0000256" key="12">
    <source>
        <dbReference type="ARBA" id="ARBA00023170"/>
    </source>
</evidence>
<keyword evidence="4 14" id="KW-1134">Transmembrane beta strand</keyword>
<evidence type="ECO:0000256" key="15">
    <source>
        <dbReference type="RuleBase" id="RU003357"/>
    </source>
</evidence>
<feature type="chain" id="PRO_5003553013" evidence="16">
    <location>
        <begin position="29"/>
        <end position="841"/>
    </location>
</feature>
<dbReference type="Gene3D" id="2.40.170.20">
    <property type="entry name" value="TonB-dependent receptor, beta-barrel domain"/>
    <property type="match status" value="1"/>
</dbReference>
<feature type="domain" description="TonB-dependent receptor plug" evidence="18">
    <location>
        <begin position="68"/>
        <end position="176"/>
    </location>
</feature>
<evidence type="ECO:0000256" key="16">
    <source>
        <dbReference type="SAM" id="SignalP"/>
    </source>
</evidence>
<proteinExistence type="inferred from homology"/>
<evidence type="ECO:0000256" key="14">
    <source>
        <dbReference type="PROSITE-ProRule" id="PRU01360"/>
    </source>
</evidence>
<dbReference type="Pfam" id="PF00593">
    <property type="entry name" value="TonB_dep_Rec_b-barrel"/>
    <property type="match status" value="1"/>
</dbReference>
<keyword evidence="12 19" id="KW-0675">Receptor</keyword>
<keyword evidence="9" id="KW-0406">Ion transport</keyword>
<dbReference type="SUPFAM" id="SSF56935">
    <property type="entry name" value="Porins"/>
    <property type="match status" value="1"/>
</dbReference>
<dbReference type="GO" id="GO:0015344">
    <property type="term" value="F:siderophore uptake transmembrane transporter activity"/>
    <property type="evidence" value="ECO:0007669"/>
    <property type="project" value="TreeGrafter"/>
</dbReference>
<evidence type="ECO:0000256" key="3">
    <source>
        <dbReference type="ARBA" id="ARBA00022448"/>
    </source>
</evidence>
<keyword evidence="10 15" id="KW-0798">TonB box</keyword>
<comment type="similarity">
    <text evidence="2 14 15">Belongs to the TonB-dependent receptor family.</text>
</comment>
<keyword evidence="3 14" id="KW-0813">Transport</keyword>
<keyword evidence="5" id="KW-0410">Iron transport</keyword>
<keyword evidence="8" id="KW-0408">Iron</keyword>
<keyword evidence="13 14" id="KW-0998">Cell outer membrane</keyword>
<protein>
    <submittedName>
        <fullName evidence="19">TonB-dependent receptor</fullName>
    </submittedName>
</protein>
<dbReference type="Pfam" id="PF07715">
    <property type="entry name" value="Plug"/>
    <property type="match status" value="1"/>
</dbReference>
<reference evidence="19 20" key="1">
    <citation type="journal article" date="2012" name="J. Bacteriol.">
        <title>De Novo Genome Project of Cupriavidus basilensis OR16.</title>
        <authorList>
            <person name="Cserhati M."/>
            <person name="Kriszt B."/>
            <person name="Szoboszlay S."/>
            <person name="Toth A."/>
            <person name="Szabo I."/>
            <person name="Tancsics A."/>
            <person name="Nagy I."/>
            <person name="Horvath B."/>
            <person name="Nagy I."/>
            <person name="Kukolya J."/>
        </authorList>
    </citation>
    <scope>NUCLEOTIDE SEQUENCE [LARGE SCALE GENOMIC DNA]</scope>
    <source>
        <strain evidence="19 20">OR16</strain>
    </source>
</reference>
<evidence type="ECO:0000256" key="1">
    <source>
        <dbReference type="ARBA" id="ARBA00004571"/>
    </source>
</evidence>
<dbReference type="InterPro" id="IPR000531">
    <property type="entry name" value="Beta-barrel_TonB"/>
</dbReference>
<comment type="subcellular location">
    <subcellularLocation>
        <location evidence="1 14">Cell outer membrane</location>
        <topology evidence="1 14">Multi-pass membrane protein</topology>
    </subcellularLocation>
</comment>
<evidence type="ECO:0000256" key="5">
    <source>
        <dbReference type="ARBA" id="ARBA00022496"/>
    </source>
</evidence>
<dbReference type="AlphaFoldDB" id="H1RYX2"/>
<evidence type="ECO:0000259" key="18">
    <source>
        <dbReference type="Pfam" id="PF07715"/>
    </source>
</evidence>
<feature type="domain" description="TonB-dependent receptor-like beta-barrel" evidence="17">
    <location>
        <begin position="314"/>
        <end position="664"/>
    </location>
</feature>
<evidence type="ECO:0000256" key="2">
    <source>
        <dbReference type="ARBA" id="ARBA00009810"/>
    </source>
</evidence>
<dbReference type="PROSITE" id="PS52016">
    <property type="entry name" value="TONB_DEPENDENT_REC_3"/>
    <property type="match status" value="1"/>
</dbReference>
<evidence type="ECO:0000256" key="4">
    <source>
        <dbReference type="ARBA" id="ARBA00022452"/>
    </source>
</evidence>
<evidence type="ECO:0000256" key="8">
    <source>
        <dbReference type="ARBA" id="ARBA00023004"/>
    </source>
</evidence>
<dbReference type="EMBL" id="AHJE01000005">
    <property type="protein sequence ID" value="EHP44503.1"/>
    <property type="molecule type" value="Genomic_DNA"/>
</dbReference>
<dbReference type="InterPro" id="IPR036942">
    <property type="entry name" value="Beta-barrel_TonB_sf"/>
</dbReference>
<dbReference type="PANTHER" id="PTHR32552">
    <property type="entry name" value="FERRICHROME IRON RECEPTOR-RELATED"/>
    <property type="match status" value="1"/>
</dbReference>
<evidence type="ECO:0000256" key="7">
    <source>
        <dbReference type="ARBA" id="ARBA00022729"/>
    </source>
</evidence>
<evidence type="ECO:0000313" key="19">
    <source>
        <dbReference type="EMBL" id="EHP44503.1"/>
    </source>
</evidence>
<dbReference type="InterPro" id="IPR037066">
    <property type="entry name" value="Plug_dom_sf"/>
</dbReference>
<dbReference type="Proteomes" id="UP000005808">
    <property type="component" value="Unassembled WGS sequence"/>
</dbReference>
<evidence type="ECO:0000256" key="11">
    <source>
        <dbReference type="ARBA" id="ARBA00023136"/>
    </source>
</evidence>
<evidence type="ECO:0000259" key="17">
    <source>
        <dbReference type="Pfam" id="PF00593"/>
    </source>
</evidence>
<organism evidence="19 20">
    <name type="scientific">Cupriavidus basilensis OR16</name>
    <dbReference type="NCBI Taxonomy" id="1127483"/>
    <lineage>
        <taxon>Bacteria</taxon>
        <taxon>Pseudomonadati</taxon>
        <taxon>Pseudomonadota</taxon>
        <taxon>Betaproteobacteria</taxon>
        <taxon>Burkholderiales</taxon>
        <taxon>Burkholderiaceae</taxon>
        <taxon>Cupriavidus</taxon>
    </lineage>
</organism>
<dbReference type="PANTHER" id="PTHR32552:SF89">
    <property type="entry name" value="CATECHOLATE SIDEROPHORE RECEPTOR FIU"/>
    <property type="match status" value="1"/>
</dbReference>
<dbReference type="InterPro" id="IPR012910">
    <property type="entry name" value="Plug_dom"/>
</dbReference>
<dbReference type="InterPro" id="IPR039426">
    <property type="entry name" value="TonB-dep_rcpt-like"/>
</dbReference>
<keyword evidence="11 14" id="KW-0472">Membrane</keyword>
<feature type="signal peptide" evidence="16">
    <location>
        <begin position="1"/>
        <end position="28"/>
    </location>
</feature>
<gene>
    <name evidence="19" type="ORF">OR16_02400</name>
</gene>
<dbReference type="Gene3D" id="2.170.130.10">
    <property type="entry name" value="TonB-dependent receptor, plug domain"/>
    <property type="match status" value="1"/>
</dbReference>